<evidence type="ECO:0000313" key="3">
    <source>
        <dbReference type="Proteomes" id="UP000051515"/>
    </source>
</evidence>
<reference evidence="2 3" key="1">
    <citation type="journal article" date="2015" name="Genome Announc.">
        <title>Expanding the biotechnology potential of lactobacilli through comparative genomics of 213 strains and associated genera.</title>
        <authorList>
            <person name="Sun Z."/>
            <person name="Harris H.M."/>
            <person name="McCann A."/>
            <person name="Guo C."/>
            <person name="Argimon S."/>
            <person name="Zhang W."/>
            <person name="Yang X."/>
            <person name="Jeffery I.B."/>
            <person name="Cooney J.C."/>
            <person name="Kagawa T.F."/>
            <person name="Liu W."/>
            <person name="Song Y."/>
            <person name="Salvetti E."/>
            <person name="Wrobel A."/>
            <person name="Rasinkangas P."/>
            <person name="Parkhill J."/>
            <person name="Rea M.C."/>
            <person name="O'Sullivan O."/>
            <person name="Ritari J."/>
            <person name="Douillard F.P."/>
            <person name="Paul Ross R."/>
            <person name="Yang R."/>
            <person name="Briner A.E."/>
            <person name="Felis G.E."/>
            <person name="de Vos W.M."/>
            <person name="Barrangou R."/>
            <person name="Klaenhammer T.R."/>
            <person name="Caufield P.W."/>
            <person name="Cui Y."/>
            <person name="Zhang H."/>
            <person name="O'Toole P.W."/>
        </authorList>
    </citation>
    <scope>NUCLEOTIDE SEQUENCE [LARGE SCALE GENOMIC DNA]</scope>
    <source>
        <strain evidence="2 3">DSM 19674</strain>
    </source>
</reference>
<dbReference type="AlphaFoldDB" id="A0A0R1KYN5"/>
<organism evidence="2 3">
    <name type="scientific">Companilactobacillus bobalius DSM 19674</name>
    <dbReference type="NCBI Taxonomy" id="1423788"/>
    <lineage>
        <taxon>Bacteria</taxon>
        <taxon>Bacillati</taxon>
        <taxon>Bacillota</taxon>
        <taxon>Bacilli</taxon>
        <taxon>Lactobacillales</taxon>
        <taxon>Lactobacillaceae</taxon>
        <taxon>Companilactobacillus</taxon>
        <taxon>Companilactobacillus bobalius</taxon>
    </lineage>
</organism>
<keyword evidence="3" id="KW-1185">Reference proteome</keyword>
<dbReference type="PROSITE" id="PS50800">
    <property type="entry name" value="SAP"/>
    <property type="match status" value="1"/>
</dbReference>
<dbReference type="InterPro" id="IPR003034">
    <property type="entry name" value="SAP_dom"/>
</dbReference>
<evidence type="ECO:0000313" key="2">
    <source>
        <dbReference type="EMBL" id="KRK84938.1"/>
    </source>
</evidence>
<dbReference type="STRING" id="1423788.FC78_GL001179"/>
<protein>
    <recommendedName>
        <fullName evidence="1">SAP domain-containing protein</fullName>
    </recommendedName>
</protein>
<dbReference type="SUPFAM" id="SSF68906">
    <property type="entry name" value="SAP domain"/>
    <property type="match status" value="1"/>
</dbReference>
<dbReference type="SMART" id="SM00513">
    <property type="entry name" value="SAP"/>
    <property type="match status" value="1"/>
</dbReference>
<evidence type="ECO:0000259" key="1">
    <source>
        <dbReference type="PROSITE" id="PS50800"/>
    </source>
</evidence>
<proteinExistence type="predicted"/>
<dbReference type="EMBL" id="AZDY01000002">
    <property type="protein sequence ID" value="KRK84938.1"/>
    <property type="molecule type" value="Genomic_DNA"/>
</dbReference>
<gene>
    <name evidence="2" type="ORF">FC78_GL001179</name>
</gene>
<dbReference type="InterPro" id="IPR036361">
    <property type="entry name" value="SAP_dom_sf"/>
</dbReference>
<dbReference type="Pfam" id="PF02037">
    <property type="entry name" value="SAP"/>
    <property type="match status" value="1"/>
</dbReference>
<name>A0A0R1KYN5_9LACO</name>
<comment type="caution">
    <text evidence="2">The sequence shown here is derived from an EMBL/GenBank/DDBJ whole genome shotgun (WGS) entry which is preliminary data.</text>
</comment>
<accession>A0A0R1KYN5</accession>
<dbReference type="Proteomes" id="UP000051515">
    <property type="component" value="Unassembled WGS sequence"/>
</dbReference>
<dbReference type="Gene3D" id="1.10.720.30">
    <property type="entry name" value="SAP domain"/>
    <property type="match status" value="1"/>
</dbReference>
<dbReference type="PATRIC" id="fig|1423788.3.peg.1212"/>
<sequence>MGDEIMTLISKADIYALYQLNGKKDDYELNEFTWQSIFNMSPNGIIDKLIGNGFVELVSDPQIALPQLLVPDLKSILKNKDLKVSGRKKELVTRILDNLDATEIDEYIHFKTFRLTDTGFNLLKQHSAVPIIAKYYDNDIITFKNAEIAGIKETEDDPKEILHNLTDYFYHIYLTKNKWHKLYRVLLSKEQTGRHLDNSDEKLNIYLQIIYLCISGQTSNFDDSHLQERFQYVDSLDDLKSYYCEIPEFYIDSIQKIQSGTGITDQEIIQRLKKIEPIFNNMENIFSNNEIEKLLLFSLQGNSTEKINSIYVRTFNSLKKKTISTRNVHTITNDDFTKKVLITEKNKIDDLFNEKINSDASSVGRKKKTNPPKHKKSVWSQLIDSLKKL</sequence>
<feature type="domain" description="SAP" evidence="1">
    <location>
        <begin position="65"/>
        <end position="99"/>
    </location>
</feature>